<dbReference type="InterPro" id="IPR011004">
    <property type="entry name" value="Trimer_LpxA-like_sf"/>
</dbReference>
<evidence type="ECO:0000313" key="1">
    <source>
        <dbReference type="EMBL" id="KAG5183214.1"/>
    </source>
</evidence>
<dbReference type="InterPro" id="IPR001451">
    <property type="entry name" value="Hexapep"/>
</dbReference>
<dbReference type="Gene3D" id="2.160.10.10">
    <property type="entry name" value="Hexapeptide repeat proteins"/>
    <property type="match status" value="1"/>
</dbReference>
<dbReference type="SUPFAM" id="SSF51161">
    <property type="entry name" value="Trimeric LpxA-like enzymes"/>
    <property type="match status" value="1"/>
</dbReference>
<protein>
    <submittedName>
        <fullName evidence="1">Putative carbonic anhydrase</fullName>
    </submittedName>
</protein>
<dbReference type="InterPro" id="IPR047324">
    <property type="entry name" value="LbH_gamma_CA-like"/>
</dbReference>
<accession>A0A835Z4X6</accession>
<comment type="caution">
    <text evidence="1">The sequence shown here is derived from an EMBL/GenBank/DDBJ whole genome shotgun (WGS) entry which is preliminary data.</text>
</comment>
<sequence length="214" mass="21939">MAALTRMIGKMVRETGQALEVLGVIAGDDKIHQEYFTRHRHTMPLGANKPALAPGAWVAPTASVVGDVALATDASVWYGAVVRGDAQRVTVGARSNVQDDAVLSGGAALGEDVTVGHGAIIAGSTVGDRCLIGMKAVLDGADVASDAIIAANAVVRPGSKVLSGQMWAGNPAVFRRALTPDEKAYLAKSAASYAALAAAHRAEDDARRAQLAAM</sequence>
<organism evidence="1 2">
    <name type="scientific">Tribonema minus</name>
    <dbReference type="NCBI Taxonomy" id="303371"/>
    <lineage>
        <taxon>Eukaryota</taxon>
        <taxon>Sar</taxon>
        <taxon>Stramenopiles</taxon>
        <taxon>Ochrophyta</taxon>
        <taxon>PX clade</taxon>
        <taxon>Xanthophyceae</taxon>
        <taxon>Tribonematales</taxon>
        <taxon>Tribonemataceae</taxon>
        <taxon>Tribonema</taxon>
    </lineage>
</organism>
<dbReference type="Proteomes" id="UP000664859">
    <property type="component" value="Unassembled WGS sequence"/>
</dbReference>
<proteinExistence type="predicted"/>
<dbReference type="Pfam" id="PF14602">
    <property type="entry name" value="Hexapep_2"/>
    <property type="match status" value="1"/>
</dbReference>
<name>A0A835Z4X6_9STRA</name>
<dbReference type="InterPro" id="IPR050484">
    <property type="entry name" value="Transf_Hexapept/Carb_Anhydrase"/>
</dbReference>
<gene>
    <name evidence="1" type="ORF">JKP88DRAFT_214990</name>
</gene>
<dbReference type="PANTHER" id="PTHR13061:SF50">
    <property type="entry name" value="GAMMA CARBONIC ANHYDRASE 1, MITOCHONDRIAL"/>
    <property type="match status" value="1"/>
</dbReference>
<dbReference type="PANTHER" id="PTHR13061">
    <property type="entry name" value="DYNACTIN SUBUNIT P25"/>
    <property type="match status" value="1"/>
</dbReference>
<evidence type="ECO:0000313" key="2">
    <source>
        <dbReference type="Proteomes" id="UP000664859"/>
    </source>
</evidence>
<dbReference type="OrthoDB" id="25818at2759"/>
<dbReference type="CDD" id="cd04645">
    <property type="entry name" value="LbH_gamma_CA_like"/>
    <property type="match status" value="1"/>
</dbReference>
<keyword evidence="2" id="KW-1185">Reference proteome</keyword>
<dbReference type="AlphaFoldDB" id="A0A835Z4X6"/>
<reference evidence="1" key="1">
    <citation type="submission" date="2021-02" db="EMBL/GenBank/DDBJ databases">
        <title>First Annotated Genome of the Yellow-green Alga Tribonema minus.</title>
        <authorList>
            <person name="Mahan K.M."/>
        </authorList>
    </citation>
    <scope>NUCLEOTIDE SEQUENCE</scope>
    <source>
        <strain evidence="1">UTEX B ZZ1240</strain>
    </source>
</reference>
<dbReference type="EMBL" id="JAFCMP010000223">
    <property type="protein sequence ID" value="KAG5183214.1"/>
    <property type="molecule type" value="Genomic_DNA"/>
</dbReference>